<evidence type="ECO:0008006" key="3">
    <source>
        <dbReference type="Google" id="ProtNLM"/>
    </source>
</evidence>
<dbReference type="Proteomes" id="UP000003688">
    <property type="component" value="Unassembled WGS sequence"/>
</dbReference>
<dbReference type="PANTHER" id="PTHR30348:SF4">
    <property type="entry name" value="DUF72 DOMAIN-CONTAINING PROTEIN"/>
    <property type="match status" value="1"/>
</dbReference>
<sequence length="332" mass="38137">MSDNASQPNLLLPTANSSGTAFDRDKLKASISGLADKGIYIGTSSWKYPGWRGMLYQEDRYIYRGKFSETRFDRLCLGEYAEVFKSVCVDAAYYKFPDERYLKNLVSEVPEDFLFTFKVTDDITIKQFPELPRFGLRAGRPNEHFLNADLFAAAFLKPCEEFKKNIGLLMFEFSRFGPHDFARGRDFVEALDQFLGKLPKGWRYGVEIRNRNFLHPDYFEMLARHGVTHVYNSWAEMPPVSDQLELPGSVTNPEFAGARLLLKPGRKYQEAVDKFKPYDRLKEPYEDVRVAAAKLIKKALAKEGLSKLFLYVNNRLEGNALQTIIAILEKLT</sequence>
<dbReference type="Gene3D" id="3.20.20.410">
    <property type="entry name" value="Protein of unknown function UPF0759"/>
    <property type="match status" value="1"/>
</dbReference>
<name>B9XRF2_PEDPL</name>
<reference evidence="1 2" key="1">
    <citation type="journal article" date="2011" name="J. Bacteriol.">
        <title>Genome sequence of 'Pedosphaera parvula' Ellin514, an aerobic Verrucomicrobial isolate from pasture soil.</title>
        <authorList>
            <person name="Kant R."/>
            <person name="van Passel M.W."/>
            <person name="Sangwan P."/>
            <person name="Palva A."/>
            <person name="Lucas S."/>
            <person name="Copeland A."/>
            <person name="Lapidus A."/>
            <person name="Glavina Del Rio T."/>
            <person name="Dalin E."/>
            <person name="Tice H."/>
            <person name="Bruce D."/>
            <person name="Goodwin L."/>
            <person name="Pitluck S."/>
            <person name="Chertkov O."/>
            <person name="Larimer F.W."/>
            <person name="Land M.L."/>
            <person name="Hauser L."/>
            <person name="Brettin T.S."/>
            <person name="Detter J.C."/>
            <person name="Han S."/>
            <person name="de Vos W.M."/>
            <person name="Janssen P.H."/>
            <person name="Smidt H."/>
        </authorList>
    </citation>
    <scope>NUCLEOTIDE SEQUENCE [LARGE SCALE GENOMIC DNA]</scope>
    <source>
        <strain evidence="1 2">Ellin514</strain>
    </source>
</reference>
<protein>
    <recommendedName>
        <fullName evidence="3">DUF72 domain-containing protein</fullName>
    </recommendedName>
</protein>
<dbReference type="PANTHER" id="PTHR30348">
    <property type="entry name" value="UNCHARACTERIZED PROTEIN YECE"/>
    <property type="match status" value="1"/>
</dbReference>
<dbReference type="Pfam" id="PF01904">
    <property type="entry name" value="DUF72"/>
    <property type="match status" value="1"/>
</dbReference>
<proteinExistence type="predicted"/>
<dbReference type="InterPro" id="IPR002763">
    <property type="entry name" value="DUF72"/>
</dbReference>
<evidence type="ECO:0000313" key="1">
    <source>
        <dbReference type="EMBL" id="EEF57586.1"/>
    </source>
</evidence>
<organism evidence="1 2">
    <name type="scientific">Pedosphaera parvula (strain Ellin514)</name>
    <dbReference type="NCBI Taxonomy" id="320771"/>
    <lineage>
        <taxon>Bacteria</taxon>
        <taxon>Pseudomonadati</taxon>
        <taxon>Verrucomicrobiota</taxon>
        <taxon>Pedosphaerae</taxon>
        <taxon>Pedosphaerales</taxon>
        <taxon>Pedosphaeraceae</taxon>
        <taxon>Pedosphaera</taxon>
    </lineage>
</organism>
<evidence type="ECO:0000313" key="2">
    <source>
        <dbReference type="Proteomes" id="UP000003688"/>
    </source>
</evidence>
<dbReference type="OrthoDB" id="9780310at2"/>
<dbReference type="EMBL" id="ABOX02000063">
    <property type="protein sequence ID" value="EEF57586.1"/>
    <property type="molecule type" value="Genomic_DNA"/>
</dbReference>
<dbReference type="AlphaFoldDB" id="B9XRF2"/>
<dbReference type="STRING" id="320771.Cflav_PD0677"/>
<gene>
    <name evidence="1" type="ORF">Cflav_PD0677</name>
</gene>
<dbReference type="RefSeq" id="WP_007418390.1">
    <property type="nucleotide sequence ID" value="NZ_ABOX02000063.1"/>
</dbReference>
<keyword evidence="2" id="KW-1185">Reference proteome</keyword>
<dbReference type="SUPFAM" id="SSF117396">
    <property type="entry name" value="TM1631-like"/>
    <property type="match status" value="1"/>
</dbReference>
<accession>B9XRF2</accession>
<dbReference type="InterPro" id="IPR036520">
    <property type="entry name" value="UPF0759_sf"/>
</dbReference>
<comment type="caution">
    <text evidence="1">The sequence shown here is derived from an EMBL/GenBank/DDBJ whole genome shotgun (WGS) entry which is preliminary data.</text>
</comment>